<sequence length="142" mass="15907">MDADIIVYSRCFSAFHAIGPSGNMAPPRARDKAPTYVRLAGRRPAGRIEVPVLVFYSPLDYTTLPRLGGRRGETCKMITAHDGQTLPRRDMDSWIYRRSRLPGLFCQSVTLVRSISTKLLVLGIHLQLCGYQGHLLSTSRVF</sequence>
<evidence type="ECO:0000313" key="1">
    <source>
        <dbReference type="EMBL" id="EGE00543.1"/>
    </source>
</evidence>
<dbReference type="HOGENOM" id="CLU_1817203_0_0_1"/>
<dbReference type="AlphaFoldDB" id="F2SAE3"/>
<reference evidence="2" key="1">
    <citation type="journal article" date="2012" name="MBio">
        <title>Comparative genome analysis of Trichophyton rubrum and related dermatophytes reveals candidate genes involved in infection.</title>
        <authorList>
            <person name="Martinez D.A."/>
            <person name="Oliver B.G."/>
            <person name="Graeser Y."/>
            <person name="Goldberg J.M."/>
            <person name="Li W."/>
            <person name="Martinez-Rossi N.M."/>
            <person name="Monod M."/>
            <person name="Shelest E."/>
            <person name="Barton R.C."/>
            <person name="Birch E."/>
            <person name="Brakhage A.A."/>
            <person name="Chen Z."/>
            <person name="Gurr S.J."/>
            <person name="Heiman D."/>
            <person name="Heitman J."/>
            <person name="Kosti I."/>
            <person name="Rossi A."/>
            <person name="Saif S."/>
            <person name="Samalova M."/>
            <person name="Saunders C.W."/>
            <person name="Shea T."/>
            <person name="Summerbell R.C."/>
            <person name="Xu J."/>
            <person name="Young S."/>
            <person name="Zeng Q."/>
            <person name="Birren B.W."/>
            <person name="Cuomo C.A."/>
            <person name="White T.C."/>
        </authorList>
    </citation>
    <scope>NUCLEOTIDE SEQUENCE [LARGE SCALE GENOMIC DNA]</scope>
    <source>
        <strain evidence="2">CBS 112818</strain>
    </source>
</reference>
<accession>F2SAE3</accession>
<dbReference type="Proteomes" id="UP000009172">
    <property type="component" value="Unassembled WGS sequence"/>
</dbReference>
<protein>
    <submittedName>
        <fullName evidence="1">Uncharacterized protein</fullName>
    </submittedName>
</protein>
<name>F2SAE3_TRIT1</name>
<proteinExistence type="predicted"/>
<organism evidence="1 2">
    <name type="scientific">Trichophyton tonsurans (strain CBS 112818)</name>
    <name type="common">Scalp ringworm fungus</name>
    <dbReference type="NCBI Taxonomy" id="647933"/>
    <lineage>
        <taxon>Eukaryota</taxon>
        <taxon>Fungi</taxon>
        <taxon>Dikarya</taxon>
        <taxon>Ascomycota</taxon>
        <taxon>Pezizomycotina</taxon>
        <taxon>Eurotiomycetes</taxon>
        <taxon>Eurotiomycetidae</taxon>
        <taxon>Onygenales</taxon>
        <taxon>Arthrodermataceae</taxon>
        <taxon>Trichophyton</taxon>
    </lineage>
</organism>
<dbReference type="EMBL" id="GG698542">
    <property type="protein sequence ID" value="EGE00543.1"/>
    <property type="molecule type" value="Genomic_DNA"/>
</dbReference>
<evidence type="ECO:0000313" key="2">
    <source>
        <dbReference type="Proteomes" id="UP000009172"/>
    </source>
</evidence>
<keyword evidence="2" id="KW-1185">Reference proteome</keyword>
<gene>
    <name evidence="1" type="ORF">TESG_07872</name>
</gene>